<organism evidence="2 3">
    <name type="scientific">Buttiauxella agrestis</name>
    <dbReference type="NCBI Taxonomy" id="82977"/>
    <lineage>
        <taxon>Bacteria</taxon>
        <taxon>Pseudomonadati</taxon>
        <taxon>Pseudomonadota</taxon>
        <taxon>Gammaproteobacteria</taxon>
        <taxon>Enterobacterales</taxon>
        <taxon>Enterobacteriaceae</taxon>
        <taxon>Buttiauxella</taxon>
    </lineage>
</organism>
<evidence type="ECO:0000313" key="3">
    <source>
        <dbReference type="Proteomes" id="UP000255528"/>
    </source>
</evidence>
<evidence type="ECO:0000256" key="1">
    <source>
        <dbReference type="ARBA" id="ARBA00010526"/>
    </source>
</evidence>
<comment type="similarity">
    <text evidence="1">Belongs to the Hha/YmoA/Cnu family.</text>
</comment>
<reference evidence="2 3" key="1">
    <citation type="submission" date="2018-06" db="EMBL/GenBank/DDBJ databases">
        <authorList>
            <consortium name="Pathogen Informatics"/>
            <person name="Doyle S."/>
        </authorList>
    </citation>
    <scope>NUCLEOTIDE SEQUENCE [LARGE SCALE GENOMIC DNA]</scope>
    <source>
        <strain evidence="2 3">NCTC12119</strain>
    </source>
</reference>
<proteinExistence type="inferred from homology"/>
<dbReference type="EMBL" id="UIGI01000002">
    <property type="protein sequence ID" value="SUY92762.1"/>
    <property type="molecule type" value="Genomic_DNA"/>
</dbReference>
<dbReference type="InterPro" id="IPR007985">
    <property type="entry name" value="Hemolysn_expr_modulating_HHA"/>
</dbReference>
<dbReference type="AlphaFoldDB" id="A0A381KP35"/>
<evidence type="ECO:0000313" key="2">
    <source>
        <dbReference type="EMBL" id="SUY92762.1"/>
    </source>
</evidence>
<sequence>MTEGKRLYLMKFRKHSSFETLEQVFDRLKEKLTGDELEHALSAYDHRKAEITTKRLFDKVPPSVWSLVYQ</sequence>
<dbReference type="InterPro" id="IPR036666">
    <property type="entry name" value="HHA_sf"/>
</dbReference>
<dbReference type="Pfam" id="PF05321">
    <property type="entry name" value="HHA"/>
    <property type="match status" value="1"/>
</dbReference>
<dbReference type="Gene3D" id="1.20.1280.40">
    <property type="entry name" value="HHA"/>
    <property type="match status" value="1"/>
</dbReference>
<protein>
    <submittedName>
        <fullName evidence="2">Histone-like protein</fullName>
    </submittedName>
</protein>
<dbReference type="Proteomes" id="UP000255528">
    <property type="component" value="Unassembled WGS sequence"/>
</dbReference>
<gene>
    <name evidence="2" type="primary">ymoA</name>
    <name evidence="2" type="ORF">NCTC12119_04791</name>
</gene>
<dbReference type="RefSeq" id="WP_115632002.1">
    <property type="nucleotide sequence ID" value="NZ_UIGI01000002.1"/>
</dbReference>
<dbReference type="SUPFAM" id="SSF68989">
    <property type="entry name" value="Hemolysin expression modulating protein HHA"/>
    <property type="match status" value="1"/>
</dbReference>
<name>A0A381KP35_9ENTR</name>
<accession>A0A381KP35</accession>